<dbReference type="Pfam" id="PF05035">
    <property type="entry name" value="DGOK"/>
    <property type="match status" value="1"/>
</dbReference>
<dbReference type="Gene3D" id="3.30.420.300">
    <property type="entry name" value="2-keto-3-deoxy-galactonokinase, substrate binding domain"/>
    <property type="match status" value="1"/>
</dbReference>
<sequence>MTNMAEAQLIALDWGTTSARAYLMGRGGEILAERSKPLGIMQVNRNAEEKSLVLEVAFGAAFEELCGDWSETLPLTPIIACGMVGSRQGWIEAAYRPAPADLSTQNLELATVEVGHGQRLHVIPGVLDSKELPDVMRGEETQILGALDLDTEQSDSEDEQLFLLPGTHSKWVRVKGQTIIDFSTSMTGETFALLSKHSILSKLMDPATDENWNAFDRGVRVSRSSTGSVDVMLTAFSARTLVLTGRLERTEVSDYLSGLMIGSEIRSVIERWKDREVPALTICGNQELNKRYARALALFDVQRVRELQGTAARGLWSVASTAGLLQASSV</sequence>
<evidence type="ECO:0000313" key="1">
    <source>
        <dbReference type="EMBL" id="MFC4714640.1"/>
    </source>
</evidence>
<dbReference type="InterPro" id="IPR007729">
    <property type="entry name" value="DGOK"/>
</dbReference>
<organism evidence="1 2">
    <name type="scientific">Glutamicibacter bergerei</name>
    <dbReference type="NCBI Taxonomy" id="256702"/>
    <lineage>
        <taxon>Bacteria</taxon>
        <taxon>Bacillati</taxon>
        <taxon>Actinomycetota</taxon>
        <taxon>Actinomycetes</taxon>
        <taxon>Micrococcales</taxon>
        <taxon>Micrococcaceae</taxon>
        <taxon>Glutamicibacter</taxon>
    </lineage>
</organism>
<keyword evidence="2" id="KW-1185">Reference proteome</keyword>
<evidence type="ECO:0000313" key="2">
    <source>
        <dbReference type="Proteomes" id="UP001595884"/>
    </source>
</evidence>
<proteinExistence type="predicted"/>
<name>A0ABV9MGC6_9MICC</name>
<comment type="caution">
    <text evidence="1">The sequence shown here is derived from an EMBL/GenBank/DDBJ whole genome shotgun (WGS) entry which is preliminary data.</text>
</comment>
<dbReference type="InterPro" id="IPR042257">
    <property type="entry name" value="DGOK_C"/>
</dbReference>
<protein>
    <submittedName>
        <fullName evidence="1">2-dehydro-3-deoxygalactonokinase</fullName>
    </submittedName>
</protein>
<dbReference type="Gene3D" id="3.30.420.310">
    <property type="entry name" value="2-keto-3-deoxy-galactonokinase, C-terminal domain"/>
    <property type="match status" value="1"/>
</dbReference>
<dbReference type="CDD" id="cd24012">
    <property type="entry name" value="ASKHA_NBD_KDGal-kinase"/>
    <property type="match status" value="1"/>
</dbReference>
<reference evidence="2" key="1">
    <citation type="journal article" date="2019" name="Int. J. Syst. Evol. Microbiol.">
        <title>The Global Catalogue of Microorganisms (GCM) 10K type strain sequencing project: providing services to taxonomists for standard genome sequencing and annotation.</title>
        <authorList>
            <consortium name="The Broad Institute Genomics Platform"/>
            <consortium name="The Broad Institute Genome Sequencing Center for Infectious Disease"/>
            <person name="Wu L."/>
            <person name="Ma J."/>
        </authorList>
    </citation>
    <scope>NUCLEOTIDE SEQUENCE [LARGE SCALE GENOMIC DNA]</scope>
    <source>
        <strain evidence="2">CGMCC 1.12849</strain>
    </source>
</reference>
<dbReference type="RefSeq" id="WP_346060077.1">
    <property type="nucleotide sequence ID" value="NZ_BAAAVQ010000071.1"/>
</dbReference>
<gene>
    <name evidence="1" type="ORF">ACFO7V_00560</name>
</gene>
<dbReference type="InterPro" id="IPR042258">
    <property type="entry name" value="DGOK_N"/>
</dbReference>
<accession>A0ABV9MGC6</accession>
<dbReference type="EMBL" id="JBHSHE010000003">
    <property type="protein sequence ID" value="MFC4714640.1"/>
    <property type="molecule type" value="Genomic_DNA"/>
</dbReference>
<dbReference type="Proteomes" id="UP001595884">
    <property type="component" value="Unassembled WGS sequence"/>
</dbReference>